<sequence length="33" mass="3600">MTSQASDDVGSEISTTTTATDRALIRIMKTRQN</sequence>
<comment type="caution">
    <text evidence="1">The sequence shown here is derived from an EMBL/GenBank/DDBJ whole genome shotgun (WGS) entry which is preliminary data.</text>
</comment>
<dbReference type="AlphaFoldDB" id="A0A0V0W7W9"/>
<dbReference type="Proteomes" id="UP000054815">
    <property type="component" value="Unassembled WGS sequence"/>
</dbReference>
<protein>
    <submittedName>
        <fullName evidence="1">Uncharacterized protein</fullName>
    </submittedName>
</protein>
<name>A0A0V0W7W9_TRIPS</name>
<reference evidence="1 2" key="1">
    <citation type="submission" date="2015-01" db="EMBL/GenBank/DDBJ databases">
        <title>Evolution of Trichinella species and genotypes.</title>
        <authorList>
            <person name="Korhonen P.K."/>
            <person name="Edoardo P."/>
            <person name="Giuseppe L.R."/>
            <person name="Gasser R.B."/>
        </authorList>
    </citation>
    <scope>NUCLEOTIDE SEQUENCE [LARGE SCALE GENOMIC DNA]</scope>
    <source>
        <strain evidence="1">ISS141</strain>
    </source>
</reference>
<evidence type="ECO:0000313" key="2">
    <source>
        <dbReference type="Proteomes" id="UP000054815"/>
    </source>
</evidence>
<gene>
    <name evidence="1" type="ORF">T4E_10229</name>
</gene>
<organism evidence="1 2">
    <name type="scientific">Trichinella pseudospiralis</name>
    <name type="common">Parasitic roundworm</name>
    <dbReference type="NCBI Taxonomy" id="6337"/>
    <lineage>
        <taxon>Eukaryota</taxon>
        <taxon>Metazoa</taxon>
        <taxon>Ecdysozoa</taxon>
        <taxon>Nematoda</taxon>
        <taxon>Enoplea</taxon>
        <taxon>Dorylaimia</taxon>
        <taxon>Trichinellida</taxon>
        <taxon>Trichinellidae</taxon>
        <taxon>Trichinella</taxon>
    </lineage>
</organism>
<accession>A0A0V0W7W9</accession>
<evidence type="ECO:0000313" key="1">
    <source>
        <dbReference type="EMBL" id="KRX71964.1"/>
    </source>
</evidence>
<dbReference type="EMBL" id="JYDU01001147">
    <property type="protein sequence ID" value="KRX71964.1"/>
    <property type="molecule type" value="Genomic_DNA"/>
</dbReference>
<proteinExistence type="predicted"/>